<dbReference type="InterPro" id="IPR006143">
    <property type="entry name" value="RND_pump_MFP"/>
</dbReference>
<dbReference type="PANTHER" id="PTHR30469:SF33">
    <property type="entry name" value="SLR1207 PROTEIN"/>
    <property type="match status" value="1"/>
</dbReference>
<feature type="domain" description="CusB-like beta-barrel" evidence="2">
    <location>
        <begin position="169"/>
        <end position="248"/>
    </location>
</feature>
<organism evidence="4 5">
    <name type="scientific">Butyricicoccus pullicaecorum</name>
    <dbReference type="NCBI Taxonomy" id="501571"/>
    <lineage>
        <taxon>Bacteria</taxon>
        <taxon>Bacillati</taxon>
        <taxon>Bacillota</taxon>
        <taxon>Clostridia</taxon>
        <taxon>Eubacteriales</taxon>
        <taxon>Butyricicoccaceae</taxon>
        <taxon>Butyricicoccus</taxon>
    </lineage>
</organism>
<evidence type="ECO:0000259" key="3">
    <source>
        <dbReference type="Pfam" id="PF25989"/>
    </source>
</evidence>
<reference evidence="5" key="1">
    <citation type="submission" date="2017-04" db="EMBL/GenBank/DDBJ databases">
        <title>Function of individual gut microbiota members based on whole genome sequencing of pure cultures obtained from chicken caecum.</title>
        <authorList>
            <person name="Medvecky M."/>
            <person name="Cejkova D."/>
            <person name="Polansky O."/>
            <person name="Karasova D."/>
            <person name="Kubasova T."/>
            <person name="Cizek A."/>
            <person name="Rychlik I."/>
        </authorList>
    </citation>
    <scope>NUCLEOTIDE SEQUENCE [LARGE SCALE GENOMIC DNA]</scope>
    <source>
        <strain evidence="5">An180</strain>
    </source>
</reference>
<proteinExistence type="inferred from homology"/>
<evidence type="ECO:0000313" key="5">
    <source>
        <dbReference type="Proteomes" id="UP000195897"/>
    </source>
</evidence>
<comment type="similarity">
    <text evidence="1">Belongs to the membrane fusion protein (MFP) (TC 8.A.1) family.</text>
</comment>
<dbReference type="Pfam" id="PF25989">
    <property type="entry name" value="YknX_C"/>
    <property type="match status" value="1"/>
</dbReference>
<accession>A0A1Y4LIA2</accession>
<gene>
    <name evidence="4" type="ORF">B5F17_04565</name>
</gene>
<dbReference type="InterPro" id="IPR058637">
    <property type="entry name" value="YknX-like_C"/>
</dbReference>
<dbReference type="PANTHER" id="PTHR30469">
    <property type="entry name" value="MULTIDRUG RESISTANCE PROTEIN MDTA"/>
    <property type="match status" value="1"/>
</dbReference>
<dbReference type="Gene3D" id="2.40.420.20">
    <property type="match status" value="1"/>
</dbReference>
<dbReference type="Pfam" id="PF25954">
    <property type="entry name" value="Beta-barrel_RND_2"/>
    <property type="match status" value="1"/>
</dbReference>
<name>A0A1Y4LIA2_9FIRM</name>
<evidence type="ECO:0000259" key="2">
    <source>
        <dbReference type="Pfam" id="PF25954"/>
    </source>
</evidence>
<comment type="caution">
    <text evidence="4">The sequence shown here is derived from an EMBL/GenBank/DDBJ whole genome shotgun (WGS) entry which is preliminary data.</text>
</comment>
<dbReference type="Proteomes" id="UP000195897">
    <property type="component" value="Unassembled WGS sequence"/>
</dbReference>
<feature type="domain" description="YknX-like C-terminal permuted SH3-like" evidence="3">
    <location>
        <begin position="256"/>
        <end position="323"/>
    </location>
</feature>
<evidence type="ECO:0000313" key="4">
    <source>
        <dbReference type="EMBL" id="OUP53862.1"/>
    </source>
</evidence>
<dbReference type="InterPro" id="IPR058792">
    <property type="entry name" value="Beta-barrel_RND_2"/>
</dbReference>
<dbReference type="NCBIfam" id="TIGR01730">
    <property type="entry name" value="RND_mfp"/>
    <property type="match status" value="1"/>
</dbReference>
<dbReference type="GO" id="GO:1990281">
    <property type="term" value="C:efflux pump complex"/>
    <property type="evidence" value="ECO:0007669"/>
    <property type="project" value="TreeGrafter"/>
</dbReference>
<dbReference type="Gene3D" id="2.40.30.170">
    <property type="match status" value="1"/>
</dbReference>
<dbReference type="AlphaFoldDB" id="A0A1Y4LIA2"/>
<evidence type="ECO:0000256" key="1">
    <source>
        <dbReference type="ARBA" id="ARBA00009477"/>
    </source>
</evidence>
<dbReference type="EMBL" id="NFKK01000003">
    <property type="protein sequence ID" value="OUP53862.1"/>
    <property type="molecule type" value="Genomic_DNA"/>
</dbReference>
<sequence>MFAEGMMCMRGRRYRWVLVLTACVLIGMLIVSALSRPDLPETVPVTQAAKEDVYNTVSVKGTVRAKRESQEFVYAPARVKTCYVSLGETVEAGQPLIQVYYPEVSEEVQQAATAFFEETANASPEQAAQNGTIVRASMDGTVAQLPEEGDLLLPGVTAVRIGDFSDLSVEAKVPELYAADLEVGQRANITSVADSGNTVSASLTEIAPYAVQTFSITGGNQSAVVRCSLQITDADAELMPGTTVDVKLFTDTLENAVTVPYTAIRQDGTQQYVFVCEPDGTIHRKDIETGYQLSQGVQVTSGVSAGEWIVCDNQTPLQDGEKVYLDAGQ</sequence>
<dbReference type="GO" id="GO:0015562">
    <property type="term" value="F:efflux transmembrane transporter activity"/>
    <property type="evidence" value="ECO:0007669"/>
    <property type="project" value="TreeGrafter"/>
</dbReference>
<protein>
    <submittedName>
        <fullName evidence="4">Uncharacterized protein</fullName>
    </submittedName>
</protein>